<gene>
    <name evidence="1" type="ORF">AZ78_2954</name>
</gene>
<proteinExistence type="predicted"/>
<sequence length="46" mass="4709">MTGRVAAAGRVQFFAGAGEAGWAGCAPGRPPRSGLAWTACCSRWGR</sequence>
<evidence type="ECO:0000313" key="2">
    <source>
        <dbReference type="Proteomes" id="UP000023435"/>
    </source>
</evidence>
<dbReference type="Proteomes" id="UP000023435">
    <property type="component" value="Unassembled WGS sequence"/>
</dbReference>
<reference evidence="1 2" key="1">
    <citation type="journal article" date="2014" name="Genome Announc.">
        <title>Draft Genome Sequence of Lysobacter capsici AZ78, a Bacterium Antagonistic to Plant-Pathogenic Oomycetes.</title>
        <authorList>
            <person name="Puopolo G."/>
            <person name="Sonego P."/>
            <person name="Engelen K."/>
            <person name="Pertot I."/>
        </authorList>
    </citation>
    <scope>NUCLEOTIDE SEQUENCE [LARGE SCALE GENOMIC DNA]</scope>
    <source>
        <strain evidence="1 2">AZ78</strain>
    </source>
</reference>
<evidence type="ECO:0000313" key="1">
    <source>
        <dbReference type="EMBL" id="KWS05402.1"/>
    </source>
</evidence>
<organism evidence="1 2">
    <name type="scientific">Lysobacter capsici AZ78</name>
    <dbReference type="NCBI Taxonomy" id="1444315"/>
    <lineage>
        <taxon>Bacteria</taxon>
        <taxon>Pseudomonadati</taxon>
        <taxon>Pseudomonadota</taxon>
        <taxon>Gammaproteobacteria</taxon>
        <taxon>Lysobacterales</taxon>
        <taxon>Lysobacteraceae</taxon>
        <taxon>Lysobacter</taxon>
    </lineage>
</organism>
<keyword evidence="2" id="KW-1185">Reference proteome</keyword>
<protein>
    <submittedName>
        <fullName evidence="1">Uncharacterized protein</fullName>
    </submittedName>
</protein>
<accession>A0A108UA84</accession>
<dbReference type="EMBL" id="JAJA02000001">
    <property type="protein sequence ID" value="KWS05402.1"/>
    <property type="molecule type" value="Genomic_DNA"/>
</dbReference>
<name>A0A108UA84_9GAMM</name>
<comment type="caution">
    <text evidence="1">The sequence shown here is derived from an EMBL/GenBank/DDBJ whole genome shotgun (WGS) entry which is preliminary data.</text>
</comment>
<dbReference type="AlphaFoldDB" id="A0A108UA84"/>